<evidence type="ECO:0000313" key="9">
    <source>
        <dbReference type="Proteomes" id="UP001174934"/>
    </source>
</evidence>
<dbReference type="InterPro" id="IPR050147">
    <property type="entry name" value="Ser/Thr_Dehydratase"/>
</dbReference>
<dbReference type="Gene3D" id="3.40.50.1100">
    <property type="match status" value="2"/>
</dbReference>
<evidence type="ECO:0000259" key="7">
    <source>
        <dbReference type="Pfam" id="PF00291"/>
    </source>
</evidence>
<feature type="domain" description="Tryptophan synthase beta chain-like PALP" evidence="7">
    <location>
        <begin position="10"/>
        <end position="373"/>
    </location>
</feature>
<reference evidence="8" key="1">
    <citation type="submission" date="2023-06" db="EMBL/GenBank/DDBJ databases">
        <title>Genome-scale phylogeny and comparative genomics of the fungal order Sordariales.</title>
        <authorList>
            <consortium name="Lawrence Berkeley National Laboratory"/>
            <person name="Hensen N."/>
            <person name="Bonometti L."/>
            <person name="Westerberg I."/>
            <person name="Brannstrom I.O."/>
            <person name="Guillou S."/>
            <person name="Cros-Aarteil S."/>
            <person name="Calhoun S."/>
            <person name="Haridas S."/>
            <person name="Kuo A."/>
            <person name="Mondo S."/>
            <person name="Pangilinan J."/>
            <person name="Riley R."/>
            <person name="LaButti K."/>
            <person name="Andreopoulos B."/>
            <person name="Lipzen A."/>
            <person name="Chen C."/>
            <person name="Yanf M."/>
            <person name="Daum C."/>
            <person name="Ng V."/>
            <person name="Clum A."/>
            <person name="Steindorff A."/>
            <person name="Ohm R."/>
            <person name="Martin F."/>
            <person name="Silar P."/>
            <person name="Natvig D."/>
            <person name="Lalanne C."/>
            <person name="Gautier V."/>
            <person name="Ament-velasquez S.L."/>
            <person name="Kruys A."/>
            <person name="Hutchinson M.I."/>
            <person name="Powell A.J."/>
            <person name="Barry K."/>
            <person name="Miller A.N."/>
            <person name="Grigoriev I.V."/>
            <person name="Debuchy R."/>
            <person name="Gladieux P."/>
            <person name="Thoren M.H."/>
            <person name="Johannesson H."/>
        </authorList>
    </citation>
    <scope>NUCLEOTIDE SEQUENCE</scope>
    <source>
        <strain evidence="8">SMH3391-2</strain>
    </source>
</reference>
<comment type="cofactor">
    <cofactor evidence="1">
        <name>pyridoxal 5'-phosphate</name>
        <dbReference type="ChEBI" id="CHEBI:597326"/>
    </cofactor>
</comment>
<dbReference type="GO" id="GO:0006567">
    <property type="term" value="P:L-threonine catabolic process"/>
    <property type="evidence" value="ECO:0007669"/>
    <property type="project" value="TreeGrafter"/>
</dbReference>
<evidence type="ECO:0000256" key="4">
    <source>
        <dbReference type="ARBA" id="ARBA00022898"/>
    </source>
</evidence>
<evidence type="ECO:0000256" key="2">
    <source>
        <dbReference type="ARBA" id="ARBA00010869"/>
    </source>
</evidence>
<dbReference type="Pfam" id="PF00291">
    <property type="entry name" value="PALP"/>
    <property type="match status" value="1"/>
</dbReference>
<evidence type="ECO:0000313" key="8">
    <source>
        <dbReference type="EMBL" id="KAK0636352.1"/>
    </source>
</evidence>
<dbReference type="InterPro" id="IPR036052">
    <property type="entry name" value="TrpB-like_PALP_sf"/>
</dbReference>
<evidence type="ECO:0000256" key="6">
    <source>
        <dbReference type="ARBA" id="ARBA00049406"/>
    </source>
</evidence>
<dbReference type="GO" id="GO:0003941">
    <property type="term" value="F:L-serine ammonia-lyase activity"/>
    <property type="evidence" value="ECO:0007669"/>
    <property type="project" value="UniProtKB-EC"/>
</dbReference>
<dbReference type="AlphaFoldDB" id="A0AA40CF91"/>
<dbReference type="Proteomes" id="UP001174934">
    <property type="component" value="Unassembled WGS sequence"/>
</dbReference>
<name>A0AA40CF91_9PEZI</name>
<dbReference type="InterPro" id="IPR001926">
    <property type="entry name" value="TrpB-like_PALP"/>
</dbReference>
<proteinExistence type="inferred from homology"/>
<dbReference type="EMBL" id="JAULSR010000001">
    <property type="protein sequence ID" value="KAK0636352.1"/>
    <property type="molecule type" value="Genomic_DNA"/>
</dbReference>
<dbReference type="PANTHER" id="PTHR48078">
    <property type="entry name" value="THREONINE DEHYDRATASE, MITOCHONDRIAL-RELATED"/>
    <property type="match status" value="1"/>
</dbReference>
<feature type="non-terminal residue" evidence="8">
    <location>
        <position position="1"/>
    </location>
</feature>
<comment type="similarity">
    <text evidence="2">Belongs to the serine/threonine dehydratase family.</text>
</comment>
<sequence>HPTMDKPWIETPLIFSGPLSRVAGCNIYLKLENLQPSGSFKSRYVSVHLLSFFCILMTLNPNNPDVPNALINDVHFYCSSGGNAGLACATTAVSLRRRATIVVPDTTSPWMIDKLQALNDTAPSPDTIRVIQTGANWAQADAYLRRAFLSSADAASKKGYGPRAVYVPPFDHPDVWAGAATLVDEIRAQMPAADNQQQQQQQQEEEAAPLLHGIVCSVGGGGLLNGICAGLGMDRDSDQGLSGTRVLAVETCGADSLHASVVAGEHVTLPGITSIATSLGATRVSARTWELAERWSSAGNGNGNGKLLTSMTVTDAEAAIACVRFLDDARQMVEPACGATVAVVYNGALRRCLGEGMSDEEWRGKNMVLVVCGGSNVSFQILDGYLKAY</sequence>
<accession>A0AA40CF91</accession>
<dbReference type="GO" id="GO:0006565">
    <property type="term" value="P:L-serine catabolic process"/>
    <property type="evidence" value="ECO:0007669"/>
    <property type="project" value="TreeGrafter"/>
</dbReference>
<dbReference type="EC" id="4.3.1.17" evidence="3"/>
<feature type="non-terminal residue" evidence="8">
    <location>
        <position position="389"/>
    </location>
</feature>
<dbReference type="PANTHER" id="PTHR48078:SF2">
    <property type="entry name" value="CATABOLIC L-SERINE_THREONINE DEHYDRATASE"/>
    <property type="match status" value="1"/>
</dbReference>
<dbReference type="GO" id="GO:0009097">
    <property type="term" value="P:isoleucine biosynthetic process"/>
    <property type="evidence" value="ECO:0007669"/>
    <property type="project" value="TreeGrafter"/>
</dbReference>
<keyword evidence="4" id="KW-0663">Pyridoxal phosphate</keyword>
<evidence type="ECO:0000256" key="3">
    <source>
        <dbReference type="ARBA" id="ARBA00012093"/>
    </source>
</evidence>
<protein>
    <recommendedName>
        <fullName evidence="3">L-serine ammonia-lyase</fullName>
        <ecNumber evidence="3">4.3.1.17</ecNumber>
    </recommendedName>
</protein>
<dbReference type="GO" id="GO:0004794">
    <property type="term" value="F:threonine deaminase activity"/>
    <property type="evidence" value="ECO:0007669"/>
    <property type="project" value="TreeGrafter"/>
</dbReference>
<dbReference type="SUPFAM" id="SSF53686">
    <property type="entry name" value="Tryptophan synthase beta subunit-like PLP-dependent enzymes"/>
    <property type="match status" value="1"/>
</dbReference>
<keyword evidence="9" id="KW-1185">Reference proteome</keyword>
<organism evidence="8 9">
    <name type="scientific">Bombardia bombarda</name>
    <dbReference type="NCBI Taxonomy" id="252184"/>
    <lineage>
        <taxon>Eukaryota</taxon>
        <taxon>Fungi</taxon>
        <taxon>Dikarya</taxon>
        <taxon>Ascomycota</taxon>
        <taxon>Pezizomycotina</taxon>
        <taxon>Sordariomycetes</taxon>
        <taxon>Sordariomycetidae</taxon>
        <taxon>Sordariales</taxon>
        <taxon>Lasiosphaeriaceae</taxon>
        <taxon>Bombardia</taxon>
    </lineage>
</organism>
<gene>
    <name evidence="8" type="ORF">B0T17DRAFT_469316</name>
</gene>
<keyword evidence="5" id="KW-0456">Lyase</keyword>
<comment type="catalytic activity">
    <reaction evidence="6">
        <text>L-serine = pyruvate + NH4(+)</text>
        <dbReference type="Rhea" id="RHEA:19169"/>
        <dbReference type="ChEBI" id="CHEBI:15361"/>
        <dbReference type="ChEBI" id="CHEBI:28938"/>
        <dbReference type="ChEBI" id="CHEBI:33384"/>
        <dbReference type="EC" id="4.3.1.17"/>
    </reaction>
</comment>
<evidence type="ECO:0000256" key="5">
    <source>
        <dbReference type="ARBA" id="ARBA00023239"/>
    </source>
</evidence>
<evidence type="ECO:0000256" key="1">
    <source>
        <dbReference type="ARBA" id="ARBA00001933"/>
    </source>
</evidence>
<comment type="caution">
    <text evidence="8">The sequence shown here is derived from an EMBL/GenBank/DDBJ whole genome shotgun (WGS) entry which is preliminary data.</text>
</comment>